<keyword evidence="2" id="KW-1185">Reference proteome</keyword>
<dbReference type="PANTHER" id="PTHR18901">
    <property type="entry name" value="2-DEOXYGLUCOSE-6-PHOSPHATE PHOSPHATASE 2"/>
    <property type="match status" value="1"/>
</dbReference>
<dbReference type="PANTHER" id="PTHR18901:SF38">
    <property type="entry name" value="PSEUDOURIDINE-5'-PHOSPHATASE"/>
    <property type="match status" value="1"/>
</dbReference>
<organism evidence="2">
    <name type="scientific">Chaetomium thermophilum (strain DSM 1495 / CBS 144.50 / IMI 039719)</name>
    <name type="common">Thermochaetoides thermophila</name>
    <dbReference type="NCBI Taxonomy" id="759272"/>
    <lineage>
        <taxon>Eukaryota</taxon>
        <taxon>Fungi</taxon>
        <taxon>Dikarya</taxon>
        <taxon>Ascomycota</taxon>
        <taxon>Pezizomycotina</taxon>
        <taxon>Sordariomycetes</taxon>
        <taxon>Sordariomycetidae</taxon>
        <taxon>Sordariales</taxon>
        <taxon>Chaetomiaceae</taxon>
        <taxon>Thermochaetoides</taxon>
    </lineage>
</organism>
<dbReference type="KEGG" id="cthr:CTHT_0031120"/>
<evidence type="ECO:0000313" key="2">
    <source>
        <dbReference type="Proteomes" id="UP000008066"/>
    </source>
</evidence>
<dbReference type="eggNOG" id="KOG2914">
    <property type="taxonomic scope" value="Eukaryota"/>
</dbReference>
<dbReference type="FunFam" id="1.10.150.240:FF:000001">
    <property type="entry name" value="Haloacid dehalogenase-like hydrolase domain"/>
    <property type="match status" value="1"/>
</dbReference>
<dbReference type="GeneID" id="18257150"/>
<proteinExistence type="predicted"/>
<dbReference type="NCBIfam" id="TIGR01509">
    <property type="entry name" value="HAD-SF-IA-v3"/>
    <property type="match status" value="1"/>
</dbReference>
<dbReference type="Gene3D" id="3.40.50.1000">
    <property type="entry name" value="HAD superfamily/HAD-like"/>
    <property type="match status" value="1"/>
</dbReference>
<dbReference type="OMA" id="GRIFHEW"/>
<gene>
    <name evidence="1" type="ORF">CTHT_0031120</name>
</gene>
<dbReference type="InterPro" id="IPR023198">
    <property type="entry name" value="PGP-like_dom2"/>
</dbReference>
<dbReference type="Gene3D" id="1.10.150.240">
    <property type="entry name" value="Putative phosphatase, domain 2"/>
    <property type="match status" value="1"/>
</dbReference>
<dbReference type="GO" id="GO:0016791">
    <property type="term" value="F:phosphatase activity"/>
    <property type="evidence" value="ECO:0007669"/>
    <property type="project" value="UniProtKB-ARBA"/>
</dbReference>
<dbReference type="RefSeq" id="XP_006693559.1">
    <property type="nucleotide sequence ID" value="XM_006693496.1"/>
</dbReference>
<accession>G0S489</accession>
<protein>
    <submittedName>
        <fullName evidence="1">Uncharacterized protein</fullName>
    </submittedName>
</protein>
<name>G0S489_CHATD</name>
<evidence type="ECO:0000313" key="1">
    <source>
        <dbReference type="EMBL" id="EGS21263.1"/>
    </source>
</evidence>
<dbReference type="InterPro" id="IPR006439">
    <property type="entry name" value="HAD-SF_hydro_IA"/>
</dbReference>
<sequence>MALDCTKTDFPPVRACLFDMDGLLIDTEDIYTEVTNKLLAECEGERTRMTWEIKAKVQGRPGPEATRIMWEWAGLNKKMSIDDYRKRYYEIQEELMRTTKPLPGVVALLNDLDRTVYWQVAPKKTSEKRGDHLPNGAANGTPNCLTNGINGALTNGTTKLFPRRVHIALATSSHQSNFKLKTSHLEGVFSVFEMHRRVLGDDPEIPKGRGKPLPDIYLIALDRINKSLPAGEAPIKPEECLVFEDSVSGVEAGRRAGMRVVWVPHKDLLEQYKHRIPEVLAGQTGEAPPEAGPCPGKIGDGWAELLPSLENFPYEKYGIIIPPVEVEKEDCMKGLMKINY</sequence>
<dbReference type="HOGENOM" id="CLU_045011_13_0_1"/>
<dbReference type="Pfam" id="PF00702">
    <property type="entry name" value="Hydrolase"/>
    <property type="match status" value="1"/>
</dbReference>
<dbReference type="EMBL" id="GL988041">
    <property type="protein sequence ID" value="EGS21263.1"/>
    <property type="molecule type" value="Genomic_DNA"/>
</dbReference>
<dbReference type="OrthoDB" id="40579at2759"/>
<dbReference type="STRING" id="759272.G0S489"/>
<dbReference type="InterPro" id="IPR023214">
    <property type="entry name" value="HAD_sf"/>
</dbReference>
<reference evidence="1 2" key="1">
    <citation type="journal article" date="2011" name="Cell">
        <title>Insight into structure and assembly of the nuclear pore complex by utilizing the genome of a eukaryotic thermophile.</title>
        <authorList>
            <person name="Amlacher S."/>
            <person name="Sarges P."/>
            <person name="Flemming D."/>
            <person name="van Noort V."/>
            <person name="Kunze R."/>
            <person name="Devos D.P."/>
            <person name="Arumugam M."/>
            <person name="Bork P."/>
            <person name="Hurt E."/>
        </authorList>
    </citation>
    <scope>NUCLEOTIDE SEQUENCE [LARGE SCALE GENOMIC DNA]</scope>
    <source>
        <strain evidence="2">DSM 1495 / CBS 144.50 / IMI 039719</strain>
    </source>
</reference>
<dbReference type="InterPro" id="IPR036412">
    <property type="entry name" value="HAD-like_sf"/>
</dbReference>
<dbReference type="SUPFAM" id="SSF56784">
    <property type="entry name" value="HAD-like"/>
    <property type="match status" value="1"/>
</dbReference>
<dbReference type="AlphaFoldDB" id="G0S489"/>
<dbReference type="Proteomes" id="UP000008066">
    <property type="component" value="Unassembled WGS sequence"/>
</dbReference>